<proteinExistence type="inferred from homology"/>
<comment type="similarity">
    <text evidence="1">Belongs to the initiator RepB protein family.</text>
</comment>
<evidence type="ECO:0000256" key="1">
    <source>
        <dbReference type="ARBA" id="ARBA00038283"/>
    </source>
</evidence>
<protein>
    <submittedName>
        <fullName evidence="3">Replication initiation protein</fullName>
    </submittedName>
</protein>
<dbReference type="Pfam" id="PF21205">
    <property type="entry name" value="Rep3_C"/>
    <property type="match status" value="1"/>
</dbReference>
<evidence type="ECO:0000259" key="2">
    <source>
        <dbReference type="Pfam" id="PF01051"/>
    </source>
</evidence>
<dbReference type="InterPro" id="IPR036388">
    <property type="entry name" value="WH-like_DNA-bd_sf"/>
</dbReference>
<dbReference type="InterPro" id="IPR036390">
    <property type="entry name" value="WH_DNA-bd_sf"/>
</dbReference>
<dbReference type="RefSeq" id="WP_377731767.1">
    <property type="nucleotide sequence ID" value="NZ_JBHSVP010000005.1"/>
</dbReference>
<dbReference type="Pfam" id="PF01051">
    <property type="entry name" value="Rep3_N"/>
    <property type="match status" value="1"/>
</dbReference>
<dbReference type="Proteomes" id="UP001243846">
    <property type="component" value="Unassembled WGS sequence"/>
</dbReference>
<dbReference type="Gene3D" id="1.10.10.10">
    <property type="entry name" value="Winged helix-like DNA-binding domain superfamily/Winged helix DNA-binding domain"/>
    <property type="match status" value="1"/>
</dbReference>
<feature type="domain" description="Initiator Rep protein WH1" evidence="2">
    <location>
        <begin position="6"/>
        <end position="141"/>
    </location>
</feature>
<organism evidence="3 4">
    <name type="scientific">Paracoccus cavernae</name>
    <dbReference type="NCBI Taxonomy" id="1571207"/>
    <lineage>
        <taxon>Bacteria</taxon>
        <taxon>Pseudomonadati</taxon>
        <taxon>Pseudomonadota</taxon>
        <taxon>Alphaproteobacteria</taxon>
        <taxon>Rhodobacterales</taxon>
        <taxon>Paracoccaceae</taxon>
        <taxon>Paracoccus</taxon>
    </lineage>
</organism>
<keyword evidence="4" id="KW-1185">Reference proteome</keyword>
<evidence type="ECO:0000313" key="4">
    <source>
        <dbReference type="Proteomes" id="UP001243846"/>
    </source>
</evidence>
<gene>
    <name evidence="3" type="ORF">QWZ10_26060</name>
</gene>
<accession>A0ABT8DCL8</accession>
<comment type="caution">
    <text evidence="3">The sequence shown here is derived from an EMBL/GenBank/DDBJ whole genome shotgun (WGS) entry which is preliminary data.</text>
</comment>
<sequence length="276" mass="30972">MLKPAELVEVDGAEKLTLNARRAYNLLLHNAHGPDMAVPHQRFTIPLADLKFSHAGNDRLTSAIKSLMRTIVTIRSADRVELVPLLGRTTIADRKNSRGYLTYEFDPLLVDLLRDSQIFAKLQLDVIHAVSSKYALALYEIVAKRARLTYIRSETFEIEQFRSMLGVEPGKLSTYSNLLKFAIKPAFDEVNRLAEFHAAFEPVKIGRKVGAIKIAWALKGPEDQRKAYAEVRGPCPRGSYRGRLNRADKHSYSGAAGAGNRNCRADNFQSGKFDER</sequence>
<name>A0ABT8DCL8_9RHOB</name>
<dbReference type="SUPFAM" id="SSF46785">
    <property type="entry name" value="Winged helix' DNA-binding domain"/>
    <property type="match status" value="1"/>
</dbReference>
<reference evidence="4" key="1">
    <citation type="journal article" date="2019" name="Int. J. Syst. Evol. Microbiol.">
        <title>The Global Catalogue of Microorganisms (GCM) 10K type strain sequencing project: providing services to taxonomists for standard genome sequencing and annotation.</title>
        <authorList>
            <consortium name="The Broad Institute Genomics Platform"/>
            <consortium name="The Broad Institute Genome Sequencing Center for Infectious Disease"/>
            <person name="Wu L."/>
            <person name="Ma J."/>
        </authorList>
    </citation>
    <scope>NUCLEOTIDE SEQUENCE [LARGE SCALE GENOMIC DNA]</scope>
    <source>
        <strain evidence="4">CECT 8482</strain>
    </source>
</reference>
<dbReference type="InterPro" id="IPR000525">
    <property type="entry name" value="Initiator_Rep_WH1"/>
</dbReference>
<dbReference type="EMBL" id="JAUFRC010000005">
    <property type="protein sequence ID" value="MDN3714410.1"/>
    <property type="molecule type" value="Genomic_DNA"/>
</dbReference>
<evidence type="ECO:0000313" key="3">
    <source>
        <dbReference type="EMBL" id="MDN3714410.1"/>
    </source>
</evidence>